<name>A0A4R8PYU5_9PEZI</name>
<evidence type="ECO:0000313" key="2">
    <source>
        <dbReference type="EMBL" id="TDZ29506.1"/>
    </source>
</evidence>
<feature type="signal peptide" evidence="1">
    <location>
        <begin position="1"/>
        <end position="21"/>
    </location>
</feature>
<protein>
    <submittedName>
        <fullName evidence="2">Uncharacterized protein</fullName>
    </submittedName>
</protein>
<gene>
    <name evidence="2" type="ORF">C8035_v005614</name>
</gene>
<evidence type="ECO:0000256" key="1">
    <source>
        <dbReference type="SAM" id="SignalP"/>
    </source>
</evidence>
<sequence>MRFYQALAIAVTLIASHGVAAPAAASISAGNIGTELQAREFIEPMPATSPRHNIVKRTENLKFTMKKETGKLTEIGKDTGVFVRQDYKINPGFTFWTFNVWNASPGPITAYLRVGNEDIKASPIKVEDSVTWRIREGGRGLDAGSEVTFSWKADV</sequence>
<comment type="caution">
    <text evidence="2">The sequence shown here is derived from an EMBL/GenBank/DDBJ whole genome shotgun (WGS) entry which is preliminary data.</text>
</comment>
<keyword evidence="1" id="KW-0732">Signal</keyword>
<dbReference type="AlphaFoldDB" id="A0A4R8PYU5"/>
<dbReference type="Proteomes" id="UP000295083">
    <property type="component" value="Unassembled WGS sequence"/>
</dbReference>
<accession>A0A4R8PYU5</accession>
<organism evidence="2 3">
    <name type="scientific">Colletotrichum spinosum</name>
    <dbReference type="NCBI Taxonomy" id="1347390"/>
    <lineage>
        <taxon>Eukaryota</taxon>
        <taxon>Fungi</taxon>
        <taxon>Dikarya</taxon>
        <taxon>Ascomycota</taxon>
        <taxon>Pezizomycotina</taxon>
        <taxon>Sordariomycetes</taxon>
        <taxon>Hypocreomycetidae</taxon>
        <taxon>Glomerellales</taxon>
        <taxon>Glomerellaceae</taxon>
        <taxon>Colletotrichum</taxon>
        <taxon>Colletotrichum orbiculare species complex</taxon>
    </lineage>
</organism>
<proteinExistence type="predicted"/>
<dbReference type="EMBL" id="QAPG01000243">
    <property type="protein sequence ID" value="TDZ29506.1"/>
    <property type="molecule type" value="Genomic_DNA"/>
</dbReference>
<evidence type="ECO:0000313" key="3">
    <source>
        <dbReference type="Proteomes" id="UP000295083"/>
    </source>
</evidence>
<feature type="chain" id="PRO_5020543918" evidence="1">
    <location>
        <begin position="22"/>
        <end position="155"/>
    </location>
</feature>
<keyword evidence="3" id="KW-1185">Reference proteome</keyword>
<reference evidence="2 3" key="1">
    <citation type="submission" date="2018-11" db="EMBL/GenBank/DDBJ databases">
        <title>Genome sequence and assembly of Colletotrichum spinosum.</title>
        <authorList>
            <person name="Gan P."/>
            <person name="Shirasu K."/>
        </authorList>
    </citation>
    <scope>NUCLEOTIDE SEQUENCE [LARGE SCALE GENOMIC DNA]</scope>
    <source>
        <strain evidence="2 3">CBS 515.97</strain>
    </source>
</reference>